<dbReference type="Proteomes" id="UP000001591">
    <property type="component" value="Chromosome"/>
</dbReference>
<dbReference type="STRING" id="414684.RC1_1101"/>
<dbReference type="AlphaFoldDB" id="B6IST1"/>
<reference evidence="1 2" key="1">
    <citation type="journal article" date="2010" name="BMC Genomics">
        <title>Metabolic flexibility revealed in the genome of the cyst-forming alpha-1 proteobacterium Rhodospirillum centenum.</title>
        <authorList>
            <person name="Lu Y.K."/>
            <person name="Marden J."/>
            <person name="Han M."/>
            <person name="Swingley W.D."/>
            <person name="Mastrian S.D."/>
            <person name="Chowdhury S.R."/>
            <person name="Hao J."/>
            <person name="Helmy T."/>
            <person name="Kim S."/>
            <person name="Kurdoglu A.A."/>
            <person name="Matthies H.J."/>
            <person name="Rollo D."/>
            <person name="Stothard P."/>
            <person name="Blankenship R.E."/>
            <person name="Bauer C.E."/>
            <person name="Touchman J.W."/>
        </authorList>
    </citation>
    <scope>NUCLEOTIDE SEQUENCE [LARGE SCALE GENOMIC DNA]</scope>
    <source>
        <strain evidence="2">ATCC 51521 / SW</strain>
    </source>
</reference>
<evidence type="ECO:0000313" key="1">
    <source>
        <dbReference type="EMBL" id="ACI98517.1"/>
    </source>
</evidence>
<proteinExistence type="predicted"/>
<evidence type="ECO:0000313" key="2">
    <source>
        <dbReference type="Proteomes" id="UP000001591"/>
    </source>
</evidence>
<name>B6IST1_RHOCS</name>
<dbReference type="HOGENOM" id="CLU_1757385_0_0_5"/>
<protein>
    <submittedName>
        <fullName evidence="1">Uncharacterized protein</fullName>
    </submittedName>
</protein>
<organism evidence="1 2">
    <name type="scientific">Rhodospirillum centenum (strain ATCC 51521 / SW)</name>
    <dbReference type="NCBI Taxonomy" id="414684"/>
    <lineage>
        <taxon>Bacteria</taxon>
        <taxon>Pseudomonadati</taxon>
        <taxon>Pseudomonadota</taxon>
        <taxon>Alphaproteobacteria</taxon>
        <taxon>Rhodospirillales</taxon>
        <taxon>Rhodospirillaceae</taxon>
        <taxon>Rhodospirillum</taxon>
    </lineage>
</organism>
<accession>B6IST1</accession>
<dbReference type="EMBL" id="CP000613">
    <property type="protein sequence ID" value="ACI98517.1"/>
    <property type="molecule type" value="Genomic_DNA"/>
</dbReference>
<dbReference type="KEGG" id="rce:RC1_1101"/>
<dbReference type="OrthoDB" id="9801223at2"/>
<sequence length="148" mass="15966">MFEIIPPKTGLKSRPVGAGEVAISVRRGPAHRGHVLTFSMGQDLAIALDWRDGTKVVVAWGRDKALGKVKIGPAVGDGPNWEVRGNKARDVFKVYTGALPETFSGELYSGKRVVHEVIKTAATEPAPYLVVTLPKGFHEDLVRAMAHA</sequence>
<dbReference type="RefSeq" id="WP_012566306.1">
    <property type="nucleotide sequence ID" value="NC_011420.2"/>
</dbReference>
<keyword evidence="2" id="KW-1185">Reference proteome</keyword>
<gene>
    <name evidence="1" type="ordered locus">RC1_1101</name>
</gene>